<protein>
    <submittedName>
        <fullName evidence="3">Uncharacterized protein</fullName>
    </submittedName>
</protein>
<name>F2IZY9_POLGS</name>
<feature type="compositionally biased region" description="Polar residues" evidence="1">
    <location>
        <begin position="711"/>
        <end position="721"/>
    </location>
</feature>
<feature type="signal peptide" evidence="2">
    <location>
        <begin position="1"/>
        <end position="27"/>
    </location>
</feature>
<evidence type="ECO:0000313" key="4">
    <source>
        <dbReference type="Proteomes" id="UP000008130"/>
    </source>
</evidence>
<dbReference type="Proteomes" id="UP000008130">
    <property type="component" value="Chromosome"/>
</dbReference>
<dbReference type="SUPFAM" id="SSF50969">
    <property type="entry name" value="YVTN repeat-like/Quinoprotein amine dehydrogenase"/>
    <property type="match status" value="1"/>
</dbReference>
<dbReference type="InterPro" id="IPR011044">
    <property type="entry name" value="Quino_amine_DH_bsu"/>
</dbReference>
<accession>F2IZY9</accession>
<dbReference type="AlphaFoldDB" id="F2IZY9"/>
<feature type="compositionally biased region" description="Low complexity" evidence="1">
    <location>
        <begin position="731"/>
        <end position="750"/>
    </location>
</feature>
<dbReference type="HOGENOM" id="CLU_370827_0_0_5"/>
<gene>
    <name evidence="3" type="ordered locus">SL003B_3402</name>
</gene>
<evidence type="ECO:0000256" key="2">
    <source>
        <dbReference type="SAM" id="SignalP"/>
    </source>
</evidence>
<dbReference type="STRING" id="991905.SL003B_3402"/>
<sequence>MYRSWKSVSFAASLAFGMVVSLSGLRAQDVPPGYEPMAPGEAYHTKFSGTTDVTAADGSVTTVIDSAGTVGEIVDVRAPGHAPDGSHWIEPLKRAPVSAAEVGQVFGIALDEAANVYLAATSAFGLHLEPGGSGWMTGMWGEGGGPGTVYRLDAANGYEPSAFAEIALDGRANSGAALGNIAFDPAHGQFFVSDLETGMIHRIALEDGRDLDHFDHGLDGRVGFLDATTGARLALPPIAFDPLRTATIDACPSGDFAHSPECWNFADFRRRVWGVGVRHDEAGAVRLYYATWANEGFGNPDYAVASEDERTNAVWSVALSADGGFDLTDVRREFLLPDFHIDAETIAERGFSSPVSDIAFPRCGAQDVMVVAERGGIRNLGLDVEAPFAVASEARALLYQLGETGVWAPIGRYDVGYYDRSAEGQPFLRANCAGGVDFAPGYDPATWTSDLGEPDDFVWISGDYLCSPEAPCRLPGVDEGDDSQVHGLQGMPQEAFDEIAPEAAYGEYPAPGPAYPPTGPYQSYLVDSDVLTDATGTLIAEEFTRNDATRIGDVEIYQVCEAPAPPPAGVIPTPVPRPVHTRTMTHRRHGSPVHTRAMTHHRQGSPVHTRAMTHRREGSQPPHTRTETHRRQGSAPPHTRVETHRRQGSAPPHTKEQTHRRQGSAPPHSKVLSHQREGSVQPHTKAQSHLRSGSQPPHAKALSHQREGSVQVHTRAQTHMRTGSDGPKIRPQQTPPVLQQQPVVPQLQVR</sequence>
<proteinExistence type="predicted"/>
<dbReference type="RefSeq" id="WP_013654133.1">
    <property type="nucleotide sequence ID" value="NC_015259.1"/>
</dbReference>
<feature type="compositionally biased region" description="Polar residues" evidence="1">
    <location>
        <begin position="681"/>
        <end position="695"/>
    </location>
</feature>
<organism evidence="3 4">
    <name type="scientific">Polymorphum gilvum (strain LMG 25793 / CGMCC 1.9160 / SL003B-26A1)</name>
    <dbReference type="NCBI Taxonomy" id="991905"/>
    <lineage>
        <taxon>Bacteria</taxon>
        <taxon>Pseudomonadati</taxon>
        <taxon>Pseudomonadota</taxon>
        <taxon>Alphaproteobacteria</taxon>
        <taxon>Rhodobacterales</taxon>
        <taxon>Paracoccaceae</taxon>
        <taxon>Polymorphum</taxon>
    </lineage>
</organism>
<feature type="compositionally biased region" description="Basic and acidic residues" evidence="1">
    <location>
        <begin position="614"/>
        <end position="630"/>
    </location>
</feature>
<dbReference type="OrthoDB" id="8433035at2"/>
<feature type="chain" id="PRO_5003283757" evidence="2">
    <location>
        <begin position="28"/>
        <end position="750"/>
    </location>
</feature>
<keyword evidence="4" id="KW-1185">Reference proteome</keyword>
<dbReference type="eggNOG" id="ENOG5032TGX">
    <property type="taxonomic scope" value="Bacteria"/>
</dbReference>
<feature type="compositionally biased region" description="Basic residues" evidence="1">
    <location>
        <begin position="579"/>
        <end position="603"/>
    </location>
</feature>
<evidence type="ECO:0000313" key="3">
    <source>
        <dbReference type="EMBL" id="ADZ71824.1"/>
    </source>
</evidence>
<reference evidence="3 4" key="1">
    <citation type="journal article" date="2011" name="J. Bacteriol.">
        <title>Complete genome sequence of Polymorphum gilvum SL003B-26A1T, a crude oil-degrading bacterium from oil-polluted saline soil.</title>
        <authorList>
            <person name="Li S.G."/>
            <person name="Tang Y.Q."/>
            <person name="Nie Y."/>
            <person name="Cai M."/>
            <person name="Wu X.L."/>
        </authorList>
    </citation>
    <scope>NUCLEOTIDE SEQUENCE [LARGE SCALE GENOMIC DNA]</scope>
    <source>
        <strain evidence="4">LMG 25793 / CGMCC 1.9160 / SL003B-26A1</strain>
    </source>
</reference>
<dbReference type="KEGG" id="pgv:SL003B_3402"/>
<evidence type="ECO:0000256" key="1">
    <source>
        <dbReference type="SAM" id="MobiDB-lite"/>
    </source>
</evidence>
<feature type="region of interest" description="Disordered" evidence="1">
    <location>
        <begin position="567"/>
        <end position="750"/>
    </location>
</feature>
<dbReference type="EMBL" id="CP002568">
    <property type="protein sequence ID" value="ADZ71824.1"/>
    <property type="molecule type" value="Genomic_DNA"/>
</dbReference>
<keyword evidence="2" id="KW-0732">Signal</keyword>
<feature type="compositionally biased region" description="Pro residues" evidence="1">
    <location>
        <begin position="567"/>
        <end position="577"/>
    </location>
</feature>